<dbReference type="EMBL" id="ML208807">
    <property type="protein sequence ID" value="TFK60239.1"/>
    <property type="molecule type" value="Genomic_DNA"/>
</dbReference>
<keyword evidence="1" id="KW-0378">Hydrolase</keyword>
<dbReference type="Proteomes" id="UP000308600">
    <property type="component" value="Unassembled WGS sequence"/>
</dbReference>
<keyword evidence="2" id="KW-1185">Reference proteome</keyword>
<proteinExistence type="predicted"/>
<evidence type="ECO:0000313" key="2">
    <source>
        <dbReference type="Proteomes" id="UP000308600"/>
    </source>
</evidence>
<gene>
    <name evidence="1" type="ORF">BDN72DRAFT_864523</name>
</gene>
<name>A0ACD3A4D0_9AGAR</name>
<accession>A0ACD3A4D0</accession>
<sequence length="654" mass="72751">MASVLQSVLTTLLTNAEQEDTSESSSNETQSESPSTSGDPSSSSSTNPNATTSPNGALIPKPKKKLALKKPIQLPNNLTGLIKLLFSFGALRDWLKLFVIGGFVESCRRLTGVLYRKIVESFFITASFQEGDDAYDWVMVWLAKRPAWAKAREVEVSTKTFGLSGTNRAVMVPGDEDDAGVTLSGSSKKLAYLPSLASTYSLWHKGHWMRVSRTEKQKTYYSTEETLNLRQILLEAKREYLASQEHTISIYVSDSTNDWRYVASRPKRPLKSIILDPGIKDLLVDDARDFLASKQWYADRGIPFRRGYLLYGAPGSGKTSIIHSMAGELGLDVYIVSLSRAGLDDTGLNELISDLPTRCIALMEDIDAAFHQVLNRGELDGDSDDEDDSAPPPPDAPPTTGARTSRISLSGLLNALDGVGAQEGRILYATTNKYTSLDPALCRPGRLDIHVEFKLASRYQAREMFKGFYLPNHNQEPPAPEKEEKDVSDSGYSTTSKATPADTPNPTSPTASTTDLQVVTEDKEKERPIPTSFFGNSHWTRGPKLTKQEVEDLANKFAEGIPERQLSMASLQGYLMGYKIRPFDAVKDVAPWVEKELIERVKRQERSEARRKRAEEKRKAEEAKKKEEAEKRKAEGKEETTEETKEETKEEVKS</sequence>
<protein>
    <submittedName>
        <fullName evidence="1">P-loop containing nucleoside triphosphate hydrolase protein</fullName>
    </submittedName>
</protein>
<reference evidence="1 2" key="1">
    <citation type="journal article" date="2019" name="Nat. Ecol. Evol.">
        <title>Megaphylogeny resolves global patterns of mushroom evolution.</title>
        <authorList>
            <person name="Varga T."/>
            <person name="Krizsan K."/>
            <person name="Foldi C."/>
            <person name="Dima B."/>
            <person name="Sanchez-Garcia M."/>
            <person name="Sanchez-Ramirez S."/>
            <person name="Szollosi G.J."/>
            <person name="Szarkandi J.G."/>
            <person name="Papp V."/>
            <person name="Albert L."/>
            <person name="Andreopoulos W."/>
            <person name="Angelini C."/>
            <person name="Antonin V."/>
            <person name="Barry K.W."/>
            <person name="Bougher N.L."/>
            <person name="Buchanan P."/>
            <person name="Buyck B."/>
            <person name="Bense V."/>
            <person name="Catcheside P."/>
            <person name="Chovatia M."/>
            <person name="Cooper J."/>
            <person name="Damon W."/>
            <person name="Desjardin D."/>
            <person name="Finy P."/>
            <person name="Geml J."/>
            <person name="Haridas S."/>
            <person name="Hughes K."/>
            <person name="Justo A."/>
            <person name="Karasinski D."/>
            <person name="Kautmanova I."/>
            <person name="Kiss B."/>
            <person name="Kocsube S."/>
            <person name="Kotiranta H."/>
            <person name="LaButti K.M."/>
            <person name="Lechner B.E."/>
            <person name="Liimatainen K."/>
            <person name="Lipzen A."/>
            <person name="Lukacs Z."/>
            <person name="Mihaltcheva S."/>
            <person name="Morgado L.N."/>
            <person name="Niskanen T."/>
            <person name="Noordeloos M.E."/>
            <person name="Ohm R.A."/>
            <person name="Ortiz-Santana B."/>
            <person name="Ovrebo C."/>
            <person name="Racz N."/>
            <person name="Riley R."/>
            <person name="Savchenko A."/>
            <person name="Shiryaev A."/>
            <person name="Soop K."/>
            <person name="Spirin V."/>
            <person name="Szebenyi C."/>
            <person name="Tomsovsky M."/>
            <person name="Tulloss R.E."/>
            <person name="Uehling J."/>
            <person name="Grigoriev I.V."/>
            <person name="Vagvolgyi C."/>
            <person name="Papp T."/>
            <person name="Martin F.M."/>
            <person name="Miettinen O."/>
            <person name="Hibbett D.S."/>
            <person name="Nagy L.G."/>
        </authorList>
    </citation>
    <scope>NUCLEOTIDE SEQUENCE [LARGE SCALE GENOMIC DNA]</scope>
    <source>
        <strain evidence="1 2">NL-1719</strain>
    </source>
</reference>
<evidence type="ECO:0000313" key="1">
    <source>
        <dbReference type="EMBL" id="TFK60239.1"/>
    </source>
</evidence>
<organism evidence="1 2">
    <name type="scientific">Pluteus cervinus</name>
    <dbReference type="NCBI Taxonomy" id="181527"/>
    <lineage>
        <taxon>Eukaryota</taxon>
        <taxon>Fungi</taxon>
        <taxon>Dikarya</taxon>
        <taxon>Basidiomycota</taxon>
        <taxon>Agaricomycotina</taxon>
        <taxon>Agaricomycetes</taxon>
        <taxon>Agaricomycetidae</taxon>
        <taxon>Agaricales</taxon>
        <taxon>Pluteineae</taxon>
        <taxon>Pluteaceae</taxon>
        <taxon>Pluteus</taxon>
    </lineage>
</organism>